<reference evidence="4 5" key="1">
    <citation type="journal article" date="2016" name="PLoS Pathog.">
        <title>Biosynthesis of antibiotic leucinostatins in bio-control fungus Purpureocillium lilacinum and their inhibition on phytophthora revealed by genome mining.</title>
        <authorList>
            <person name="Wang G."/>
            <person name="Liu Z."/>
            <person name="Lin R."/>
            <person name="Li E."/>
            <person name="Mao Z."/>
            <person name="Ling J."/>
            <person name="Yang Y."/>
            <person name="Yin W.B."/>
            <person name="Xie B."/>
        </authorList>
    </citation>
    <scope>NUCLEOTIDE SEQUENCE [LARGE SCALE GENOMIC DNA]</scope>
    <source>
        <strain evidence="4">170</strain>
    </source>
</reference>
<comment type="caution">
    <text evidence="4">The sequence shown here is derived from an EMBL/GenBank/DDBJ whole genome shotgun (WGS) entry which is preliminary data.</text>
</comment>
<evidence type="ECO:0000256" key="3">
    <source>
        <dbReference type="SAM" id="MobiDB-lite"/>
    </source>
</evidence>
<dbReference type="GO" id="GO:0000976">
    <property type="term" value="F:transcription cis-regulatory region binding"/>
    <property type="evidence" value="ECO:0007669"/>
    <property type="project" value="TreeGrafter"/>
</dbReference>
<feature type="compositionally biased region" description="Polar residues" evidence="3">
    <location>
        <begin position="52"/>
        <end position="64"/>
    </location>
</feature>
<evidence type="ECO:0000313" key="4">
    <source>
        <dbReference type="EMBL" id="OAQ60329.1"/>
    </source>
</evidence>
<protein>
    <submittedName>
        <fullName evidence="4">ARCA-like protein</fullName>
    </submittedName>
</protein>
<dbReference type="Pfam" id="PF11951">
    <property type="entry name" value="Fungal_trans_2"/>
    <property type="match status" value="1"/>
</dbReference>
<dbReference type="Proteomes" id="UP000078397">
    <property type="component" value="Unassembled WGS sequence"/>
</dbReference>
<accession>A0A179F5D7</accession>
<dbReference type="STRING" id="1380566.A0A179F5D7"/>
<evidence type="ECO:0000313" key="5">
    <source>
        <dbReference type="Proteomes" id="UP000078397"/>
    </source>
</evidence>
<dbReference type="GO" id="GO:0045944">
    <property type="term" value="P:positive regulation of transcription by RNA polymerase II"/>
    <property type="evidence" value="ECO:0007669"/>
    <property type="project" value="TreeGrafter"/>
</dbReference>
<dbReference type="EMBL" id="LSBJ02000009">
    <property type="protein sequence ID" value="OAQ60329.1"/>
    <property type="molecule type" value="Genomic_DNA"/>
</dbReference>
<dbReference type="KEGG" id="pchm:VFPPC_10743"/>
<gene>
    <name evidence="4" type="ORF">VFPPC_10743</name>
</gene>
<comment type="subcellular location">
    <subcellularLocation>
        <location evidence="1">Nucleus</location>
    </subcellularLocation>
</comment>
<feature type="compositionally biased region" description="Low complexity" evidence="3">
    <location>
        <begin position="78"/>
        <end position="91"/>
    </location>
</feature>
<dbReference type="PANTHER" id="PTHR37534:SF2">
    <property type="entry name" value="N-ACETYLTRANSFERASE DOMAIN-CONTAINING PROTEIN"/>
    <property type="match status" value="1"/>
</dbReference>
<organism evidence="4 5">
    <name type="scientific">Pochonia chlamydosporia 170</name>
    <dbReference type="NCBI Taxonomy" id="1380566"/>
    <lineage>
        <taxon>Eukaryota</taxon>
        <taxon>Fungi</taxon>
        <taxon>Dikarya</taxon>
        <taxon>Ascomycota</taxon>
        <taxon>Pezizomycotina</taxon>
        <taxon>Sordariomycetes</taxon>
        <taxon>Hypocreomycetidae</taxon>
        <taxon>Hypocreales</taxon>
        <taxon>Clavicipitaceae</taxon>
        <taxon>Pochonia</taxon>
    </lineage>
</organism>
<dbReference type="AlphaFoldDB" id="A0A179F5D7"/>
<evidence type="ECO:0000256" key="2">
    <source>
        <dbReference type="ARBA" id="ARBA00023242"/>
    </source>
</evidence>
<dbReference type="GO" id="GO:0003700">
    <property type="term" value="F:DNA-binding transcription factor activity"/>
    <property type="evidence" value="ECO:0007669"/>
    <property type="project" value="TreeGrafter"/>
</dbReference>
<feature type="region of interest" description="Disordered" evidence="3">
    <location>
        <begin position="39"/>
        <end position="141"/>
    </location>
</feature>
<dbReference type="GeneID" id="28853050"/>
<name>A0A179F5D7_METCM</name>
<keyword evidence="2" id="KW-0539">Nucleus</keyword>
<proteinExistence type="predicted"/>
<keyword evidence="5" id="KW-1185">Reference proteome</keyword>
<sequence>MSAVPRQATPVFAPSQEDSFQAWIDCEFFQGPKMVRFHPRGGSAAREPMTPDQGSSPPWSTVASSGGALPEGHVPDESQLSQPSPAASSNSTPMDTDSGRAIPPQGSNFIPGLITSDSFESDQSPRLQQLGPSTTQAPYLPSISQLNPGIYGRKSDPATALDQSFLQNSPPAFTSSISFSPTSNNDRRLFPLEDVQEACLLRYYIEEISHWFDLCDESRHFHLVVPTRARDHPHLLNAIFAVAARHLSRLPQYKTSRGILYHGQLLTKLDEHSAVEYMLQCMPALREFHNVRDDDHRDSIVATAVILRQLEEIDNEDDSPSASGQPSSMFSGSGKQVNFLAIIDAVLRSPPSQSVFGRRSLMQAAYWMALRQEIYHSFTRLEAPQLILPPEFWHSASKANKTVMHLVQVAKWKWGDGSELEWERLMDQQDDLERHILLDIEPIYKKPADKSKGEIFPTVWYRSNIEVTSMQLSLLAKSVLVAENPRLKQQSASRSSWRQVENEVRILLLEQCGIGLCNPASPPALVHATFGIQLYGDFFTDHYERQAIRTVVERYRDTHAWPVQRLLDMFR</sequence>
<dbReference type="GO" id="GO:0005634">
    <property type="term" value="C:nucleus"/>
    <property type="evidence" value="ECO:0007669"/>
    <property type="project" value="UniProtKB-SubCell"/>
</dbReference>
<evidence type="ECO:0000256" key="1">
    <source>
        <dbReference type="ARBA" id="ARBA00004123"/>
    </source>
</evidence>
<dbReference type="RefSeq" id="XP_018138239.1">
    <property type="nucleotide sequence ID" value="XM_018289056.1"/>
</dbReference>
<dbReference type="InterPro" id="IPR021858">
    <property type="entry name" value="Fun_TF"/>
</dbReference>
<dbReference type="PANTHER" id="PTHR37534">
    <property type="entry name" value="TRANSCRIPTIONAL ACTIVATOR PROTEIN UGA3"/>
    <property type="match status" value="1"/>
</dbReference>
<feature type="compositionally biased region" description="Polar residues" evidence="3">
    <location>
        <begin position="115"/>
        <end position="141"/>
    </location>
</feature>
<dbReference type="OrthoDB" id="4525710at2759"/>